<dbReference type="AlphaFoldDB" id="A0A1D1VWA5"/>
<comment type="caution">
    <text evidence="1">The sequence shown here is derived from an EMBL/GenBank/DDBJ whole genome shotgun (WGS) entry which is preliminary data.</text>
</comment>
<gene>
    <name evidence="1" type="primary">RvY_14811-1</name>
    <name evidence="1" type="synonym">RvY_14811.1</name>
    <name evidence="1" type="ORF">RvY_14811</name>
</gene>
<keyword evidence="2" id="KW-1185">Reference proteome</keyword>
<name>A0A1D1VWA5_RAMVA</name>
<sequence>MCTEAKPIYLGAEPFLPHQWNTIPKYGPSYPGMKTFEGPMAGPYNYPTVGSIPEWKQMYPEIPSPGAYWQPPTTKVPGYPYPYTCKPEGEYFPAKPWETKTWEMKKPYGTMPWETKPMNMSYYKDAMCTKEPCYPYYQPEAEYYPTKPFGPMPWEVKPSMPMTYYKDTKEGSFPYSFRPEWFPTTYGPKPWENKTVFPGMPFYKEYIKDTCYPYTYKPEGEYYPSKPWETKPYGPFPMSTPVSLPYPPKSYPYEKTYPGQPYYGPMNKPFPPTMYPFDKDFYPTMPYGPNMYPLDQETVYPRKPFYGPVNKPYGPFPEYKTEPNWHGELPNQYTYGYGNFPNGQQSSVLGG</sequence>
<evidence type="ECO:0000313" key="1">
    <source>
        <dbReference type="EMBL" id="GAV04543.1"/>
    </source>
</evidence>
<dbReference type="Proteomes" id="UP000186922">
    <property type="component" value="Unassembled WGS sequence"/>
</dbReference>
<proteinExistence type="predicted"/>
<accession>A0A1D1VWA5</accession>
<evidence type="ECO:0000313" key="2">
    <source>
        <dbReference type="Proteomes" id="UP000186922"/>
    </source>
</evidence>
<reference evidence="1 2" key="1">
    <citation type="journal article" date="2016" name="Nat. Commun.">
        <title>Extremotolerant tardigrade genome and improved radiotolerance of human cultured cells by tardigrade-unique protein.</title>
        <authorList>
            <person name="Hashimoto T."/>
            <person name="Horikawa D.D."/>
            <person name="Saito Y."/>
            <person name="Kuwahara H."/>
            <person name="Kozuka-Hata H."/>
            <person name="Shin-I T."/>
            <person name="Minakuchi Y."/>
            <person name="Ohishi K."/>
            <person name="Motoyama A."/>
            <person name="Aizu T."/>
            <person name="Enomoto A."/>
            <person name="Kondo K."/>
            <person name="Tanaka S."/>
            <person name="Hara Y."/>
            <person name="Koshikawa S."/>
            <person name="Sagara H."/>
            <person name="Miura T."/>
            <person name="Yokobori S."/>
            <person name="Miyagawa K."/>
            <person name="Suzuki Y."/>
            <person name="Kubo T."/>
            <person name="Oyama M."/>
            <person name="Kohara Y."/>
            <person name="Fujiyama A."/>
            <person name="Arakawa K."/>
            <person name="Katayama T."/>
            <person name="Toyoda A."/>
            <person name="Kunieda T."/>
        </authorList>
    </citation>
    <scope>NUCLEOTIDE SEQUENCE [LARGE SCALE GENOMIC DNA]</scope>
    <source>
        <strain evidence="1 2">YOKOZUNA-1</strain>
    </source>
</reference>
<organism evidence="1 2">
    <name type="scientific">Ramazzottius varieornatus</name>
    <name type="common">Water bear</name>
    <name type="synonym">Tardigrade</name>
    <dbReference type="NCBI Taxonomy" id="947166"/>
    <lineage>
        <taxon>Eukaryota</taxon>
        <taxon>Metazoa</taxon>
        <taxon>Ecdysozoa</taxon>
        <taxon>Tardigrada</taxon>
        <taxon>Eutardigrada</taxon>
        <taxon>Parachela</taxon>
        <taxon>Hypsibioidea</taxon>
        <taxon>Ramazzottiidae</taxon>
        <taxon>Ramazzottius</taxon>
    </lineage>
</organism>
<dbReference type="STRING" id="947166.A0A1D1VWA5"/>
<dbReference type="EMBL" id="BDGG01000011">
    <property type="protein sequence ID" value="GAV04543.1"/>
    <property type="molecule type" value="Genomic_DNA"/>
</dbReference>
<protein>
    <submittedName>
        <fullName evidence="1">Uncharacterized protein</fullName>
    </submittedName>
</protein>